<comment type="catalytic activity">
    <reaction evidence="12">
        <text>4 Fe(II)-[cytochrome c] + O2 + 8 H(+)(in) = 4 Fe(III)-[cytochrome c] + 2 H2O + 4 H(+)(out)</text>
        <dbReference type="Rhea" id="RHEA:11436"/>
        <dbReference type="Rhea" id="RHEA-COMP:10350"/>
        <dbReference type="Rhea" id="RHEA-COMP:14399"/>
        <dbReference type="ChEBI" id="CHEBI:15377"/>
        <dbReference type="ChEBI" id="CHEBI:15378"/>
        <dbReference type="ChEBI" id="CHEBI:15379"/>
        <dbReference type="ChEBI" id="CHEBI:29033"/>
        <dbReference type="ChEBI" id="CHEBI:29034"/>
        <dbReference type="EC" id="7.1.1.9"/>
    </reaction>
    <physiologicalReaction direction="left-to-right" evidence="12">
        <dbReference type="Rhea" id="RHEA:11437"/>
    </physiologicalReaction>
</comment>
<evidence type="ECO:0000256" key="6">
    <source>
        <dbReference type="ARBA" id="ARBA00022723"/>
    </source>
</evidence>
<dbReference type="PROSITE" id="PS00078">
    <property type="entry name" value="COX2"/>
    <property type="match status" value="1"/>
</dbReference>
<evidence type="ECO:0000256" key="3">
    <source>
        <dbReference type="ARBA" id="ARBA00022448"/>
    </source>
</evidence>
<organism evidence="17">
    <name type="scientific">Phaeophyceae sp</name>
    <dbReference type="NCBI Taxonomy" id="2249243"/>
    <lineage>
        <taxon>Eukaryota</taxon>
        <taxon>Sar</taxon>
        <taxon>Stramenopiles</taxon>
        <taxon>Ochrophyta</taxon>
        <taxon>PX clade</taxon>
        <taxon>Phaeophyceae</taxon>
    </lineage>
</organism>
<dbReference type="GO" id="GO:0005507">
    <property type="term" value="F:copper ion binding"/>
    <property type="evidence" value="ECO:0007669"/>
    <property type="project" value="InterPro"/>
</dbReference>
<dbReference type="GO" id="GO:0005743">
    <property type="term" value="C:mitochondrial inner membrane"/>
    <property type="evidence" value="ECO:0007669"/>
    <property type="project" value="UniProtKB-SubCell"/>
</dbReference>
<evidence type="ECO:0000256" key="12">
    <source>
        <dbReference type="ARBA" id="ARBA00049512"/>
    </source>
</evidence>
<evidence type="ECO:0000259" key="16">
    <source>
        <dbReference type="PROSITE" id="PS50999"/>
    </source>
</evidence>
<dbReference type="InterPro" id="IPR001505">
    <property type="entry name" value="Copper_CuA"/>
</dbReference>
<dbReference type="InterPro" id="IPR045187">
    <property type="entry name" value="CcO_II"/>
</dbReference>
<dbReference type="PROSITE" id="PS50857">
    <property type="entry name" value="COX2_CUA"/>
    <property type="match status" value="1"/>
</dbReference>
<dbReference type="InterPro" id="IPR036257">
    <property type="entry name" value="Cyt_c_oxidase_su2_TM_sf"/>
</dbReference>
<dbReference type="PRINTS" id="PR01166">
    <property type="entry name" value="CYCOXIDASEII"/>
</dbReference>
<evidence type="ECO:0000256" key="10">
    <source>
        <dbReference type="ARBA" id="ARBA00023008"/>
    </source>
</evidence>
<dbReference type="AlphaFoldDB" id="A0A8E8PEA4"/>
<dbReference type="InterPro" id="IPR014222">
    <property type="entry name" value="Cyt_c_oxidase_su2"/>
</dbReference>
<keyword evidence="4 13" id="KW-0679">Respiratory chain</keyword>
<feature type="domain" description="Cytochrome oxidase subunit II transmembrane region profile" evidence="16">
    <location>
        <begin position="312"/>
        <end position="407"/>
    </location>
</feature>
<keyword evidence="10 13" id="KW-0186">Copper</keyword>
<dbReference type="Pfam" id="PF02790">
    <property type="entry name" value="COX2_TM"/>
    <property type="match status" value="1"/>
</dbReference>
<dbReference type="NCBIfam" id="TIGR02866">
    <property type="entry name" value="CoxB"/>
    <property type="match status" value="1"/>
</dbReference>
<evidence type="ECO:0000256" key="14">
    <source>
        <dbReference type="SAM" id="Phobius"/>
    </source>
</evidence>
<evidence type="ECO:0000256" key="7">
    <source>
        <dbReference type="ARBA" id="ARBA00022967"/>
    </source>
</evidence>
<keyword evidence="5 13" id="KW-0812">Transmembrane</keyword>
<dbReference type="InterPro" id="IPR008972">
    <property type="entry name" value="Cupredoxin"/>
</dbReference>
<keyword evidence="9 14" id="KW-1133">Transmembrane helix</keyword>
<geneLocation type="mitochondrion" evidence="17"/>
<comment type="function">
    <text evidence="13">Component of the cytochrome c oxidase, the last enzyme in the mitochondrial electron transport chain which drives oxidative phosphorylation. The respiratory chain contains 3 multisubunit complexes succinate dehydrogenase (complex II, CII), ubiquinol-cytochrome c oxidoreductase (cytochrome b-c1 complex, complex III, CIII) and cytochrome c oxidase (complex IV, CIV), that cooperate to transfer electrons derived from NADH and succinate to molecular oxygen, creating an electrochemical gradient over the inner membrane that drives transmembrane transport and the ATP synthase. Cytochrome c oxidase is the component of the respiratory chain that catalyzes the reduction of oxygen to water. Electrons originating from reduced cytochrome c in the intermembrane space (IMS) are transferred via the dinuclear copper A center (CU(A)) of subunit 2 and heme A of subunit 1 to the active site in subunit 1, a binuclear center (BNC) formed by heme A3 and copper B (CU(B)). The BNC reduces molecular oxygen to 2 water molecules using 4 electrons from cytochrome c in the IMS and 4 protons from the mitochondrial matrix.</text>
</comment>
<sequence length="532" mass="62912">MIFRRKKENLSFVQAAKKHNEKYEKEKILREKKEKRKKDIIYFLIKVKSYIIFITNKEEKSFAQVVEKQNERYEKEKIFREKKEKRKKNTIFLLKEDEKSFAQVVEEHNERYEKEKIFREKKEKRKKDIINFLLKAKNSTIFFLQEQCKKWMNFLAQQYKRWMNFLAQQDKKKWIIVLKVNLVYYACYIKEDLDLEMTRRYIAVLKPVTTKEECEREGTNQNARPKKKRDWLAIPPHEDAEEWLIKPLRTREMKEMVLFTKEFNEKRKKEMMNFLLKAKNFMILLPKLGARFIVIYLLATLLINGPIVYADAPSPWQAGFQDPATPIMEGIFFFNGLLMSFMLLIACLVGWLLFRCVILFNEFENSEPVSFNHSTVLEVVWTICPALVLMGISIPSYNLLYAMEEVIDPGLTIKVVGHQWYWSYEVSDFESPGSIFRLLEVDNRLFVPVGTHIRVLVTSADVLHSWAVPSLGVKIDACPGRLNQILIFIKRKGVFYGQCSEICGINHGFMPIVIESVSKEDYLTWVGTKLCS</sequence>
<dbReference type="SUPFAM" id="SSF81464">
    <property type="entry name" value="Cytochrome c oxidase subunit II-like, transmembrane region"/>
    <property type="match status" value="1"/>
</dbReference>
<dbReference type="GO" id="GO:0004129">
    <property type="term" value="F:cytochrome-c oxidase activity"/>
    <property type="evidence" value="ECO:0007669"/>
    <property type="project" value="UniProtKB-EC"/>
</dbReference>
<comment type="cofactor">
    <cofactor evidence="13">
        <name>Cu cation</name>
        <dbReference type="ChEBI" id="CHEBI:23378"/>
    </cofactor>
    <text evidence="13">Binds a copper A center.</text>
</comment>
<evidence type="ECO:0000313" key="17">
    <source>
        <dbReference type="EMBL" id="QWE51011.1"/>
    </source>
</evidence>
<keyword evidence="13" id="KW-0999">Mitochondrion inner membrane</keyword>
<dbReference type="GO" id="GO:0042773">
    <property type="term" value="P:ATP synthesis coupled electron transport"/>
    <property type="evidence" value="ECO:0007669"/>
    <property type="project" value="TreeGrafter"/>
</dbReference>
<evidence type="ECO:0000256" key="1">
    <source>
        <dbReference type="ARBA" id="ARBA00004141"/>
    </source>
</evidence>
<gene>
    <name evidence="17" type="primary">cox2</name>
</gene>
<dbReference type="Gene3D" id="2.60.40.420">
    <property type="entry name" value="Cupredoxins - blue copper proteins"/>
    <property type="match status" value="1"/>
</dbReference>
<keyword evidence="6 13" id="KW-0479">Metal-binding</keyword>
<dbReference type="GO" id="GO:0016491">
    <property type="term" value="F:oxidoreductase activity"/>
    <property type="evidence" value="ECO:0007669"/>
    <property type="project" value="InterPro"/>
</dbReference>
<evidence type="ECO:0000256" key="5">
    <source>
        <dbReference type="ARBA" id="ARBA00022692"/>
    </source>
</evidence>
<dbReference type="CDD" id="cd13912">
    <property type="entry name" value="CcO_II_C"/>
    <property type="match status" value="1"/>
</dbReference>
<dbReference type="PROSITE" id="PS50999">
    <property type="entry name" value="COX2_TM"/>
    <property type="match status" value="1"/>
</dbReference>
<feature type="transmembrane region" description="Helical" evidence="14">
    <location>
        <begin position="375"/>
        <end position="394"/>
    </location>
</feature>
<dbReference type="PANTHER" id="PTHR22888">
    <property type="entry name" value="CYTOCHROME C OXIDASE, SUBUNIT II"/>
    <property type="match status" value="1"/>
</dbReference>
<evidence type="ECO:0000259" key="15">
    <source>
        <dbReference type="PROSITE" id="PS50857"/>
    </source>
</evidence>
<keyword evidence="8 13" id="KW-0249">Electron transport</keyword>
<feature type="domain" description="Cytochrome oxidase subunit II copper A binding" evidence="15">
    <location>
        <begin position="408"/>
        <end position="528"/>
    </location>
</feature>
<evidence type="ECO:0000256" key="13">
    <source>
        <dbReference type="RuleBase" id="RU000457"/>
    </source>
</evidence>
<dbReference type="Gene3D" id="1.10.287.90">
    <property type="match status" value="1"/>
</dbReference>
<protein>
    <recommendedName>
        <fullName evidence="13">Cytochrome c oxidase subunit 2</fullName>
    </recommendedName>
</protein>
<feature type="transmembrane region" description="Helical" evidence="14">
    <location>
        <begin position="330"/>
        <end position="354"/>
    </location>
</feature>
<dbReference type="Pfam" id="PF00116">
    <property type="entry name" value="COX2"/>
    <property type="match status" value="1"/>
</dbReference>
<reference evidence="17" key="1">
    <citation type="journal article" date="2021" name="Eur. J. Phycol.">
        <title>High-throughput sequencing of the kelp Alaria (Phaeophyceae) reveals epi-endobiotic associations, including a likely phaeophycean parasite.</title>
        <authorList>
            <person name="Bringloe T.T."/>
            <person name="Sauermann R."/>
            <person name="Krause-Jensen D."/>
            <person name="Olesen B."/>
            <person name="Klimova A."/>
            <person name="Klochkova T.A."/>
            <person name="Verbruggen H."/>
        </authorList>
    </citation>
    <scope>NUCLEOTIDE SEQUENCE</scope>
</reference>
<name>A0A8E8PEA4_9PHAE</name>
<comment type="subcellular location">
    <subcellularLocation>
        <location evidence="1">Membrane</location>
        <topology evidence="1">Multi-pass membrane protein</topology>
    </subcellularLocation>
    <subcellularLocation>
        <location evidence="13">Mitochondrion inner membrane</location>
        <topology evidence="13">Multi-pass membrane protein</topology>
    </subcellularLocation>
</comment>
<comment type="similarity">
    <text evidence="2 13">Belongs to the cytochrome c oxidase subunit 2 family.</text>
</comment>
<evidence type="ECO:0000256" key="4">
    <source>
        <dbReference type="ARBA" id="ARBA00022660"/>
    </source>
</evidence>
<keyword evidence="3 13" id="KW-0813">Transport</keyword>
<dbReference type="EMBL" id="MT747832">
    <property type="protein sequence ID" value="QWE51011.1"/>
    <property type="molecule type" value="Genomic_DNA"/>
</dbReference>
<proteinExistence type="inferred from homology"/>
<keyword evidence="13 17" id="KW-0496">Mitochondrion</keyword>
<accession>A0A8E8PEA4</accession>
<evidence type="ECO:0000256" key="2">
    <source>
        <dbReference type="ARBA" id="ARBA00007866"/>
    </source>
</evidence>
<evidence type="ECO:0000256" key="8">
    <source>
        <dbReference type="ARBA" id="ARBA00022982"/>
    </source>
</evidence>
<evidence type="ECO:0000256" key="9">
    <source>
        <dbReference type="ARBA" id="ARBA00022989"/>
    </source>
</evidence>
<dbReference type="SUPFAM" id="SSF49503">
    <property type="entry name" value="Cupredoxins"/>
    <property type="match status" value="1"/>
</dbReference>
<evidence type="ECO:0000256" key="11">
    <source>
        <dbReference type="ARBA" id="ARBA00023136"/>
    </source>
</evidence>
<keyword evidence="11 13" id="KW-0472">Membrane</keyword>
<dbReference type="InterPro" id="IPR011759">
    <property type="entry name" value="Cyt_c_oxidase_su2_TM_dom"/>
</dbReference>
<dbReference type="InterPro" id="IPR002429">
    <property type="entry name" value="CcO_II-like_C"/>
</dbReference>
<feature type="transmembrane region" description="Helical" evidence="14">
    <location>
        <begin position="288"/>
        <end position="310"/>
    </location>
</feature>
<keyword evidence="7" id="KW-1278">Translocase</keyword>
<dbReference type="InterPro" id="IPR034210">
    <property type="entry name" value="CcO_II_C"/>
</dbReference>
<dbReference type="PANTHER" id="PTHR22888:SF9">
    <property type="entry name" value="CYTOCHROME C OXIDASE SUBUNIT 2"/>
    <property type="match status" value="1"/>
</dbReference>